<dbReference type="PROSITE" id="PS00455">
    <property type="entry name" value="AMP_BINDING"/>
    <property type="match status" value="1"/>
</dbReference>
<reference evidence="8 9" key="1">
    <citation type="journal article" date="2024" name="Commun. Biol.">
        <title>Comparative genomic analysis of thermophilic fungi reveals convergent evolutionary adaptations and gene losses.</title>
        <authorList>
            <person name="Steindorff A.S."/>
            <person name="Aguilar-Pontes M.V."/>
            <person name="Robinson A.J."/>
            <person name="Andreopoulos B."/>
            <person name="LaButti K."/>
            <person name="Kuo A."/>
            <person name="Mondo S."/>
            <person name="Riley R."/>
            <person name="Otillar R."/>
            <person name="Haridas S."/>
            <person name="Lipzen A."/>
            <person name="Grimwood J."/>
            <person name="Schmutz J."/>
            <person name="Clum A."/>
            <person name="Reid I.D."/>
            <person name="Moisan M.C."/>
            <person name="Butler G."/>
            <person name="Nguyen T.T.M."/>
            <person name="Dewar K."/>
            <person name="Conant G."/>
            <person name="Drula E."/>
            <person name="Henrissat B."/>
            <person name="Hansel C."/>
            <person name="Singer S."/>
            <person name="Hutchinson M.I."/>
            <person name="de Vries R.P."/>
            <person name="Natvig D.O."/>
            <person name="Powell A.J."/>
            <person name="Tsang A."/>
            <person name="Grigoriev I.V."/>
        </authorList>
    </citation>
    <scope>NUCLEOTIDE SEQUENCE [LARGE SCALE GENOMIC DNA]</scope>
    <source>
        <strain evidence="8 9">CBS 620.91</strain>
    </source>
</reference>
<keyword evidence="9" id="KW-1185">Reference proteome</keyword>
<dbReference type="EMBL" id="JAZGSY010000118">
    <property type="protein sequence ID" value="KAL1840315.1"/>
    <property type="molecule type" value="Genomic_DNA"/>
</dbReference>
<gene>
    <name evidence="8" type="ORF">VTJ49DRAFT_568</name>
</gene>
<proteinExistence type="inferred from homology"/>
<sequence length="698" mass="76249">MAYTSSSAPTPLQKVHKPPFTIEAPGYEPVEGETIPRRHPKAKDGLLERPAHDVNTTFDLLRRSARYYAHEPAIGSRKLLHTHKETKKVQKVVDGRTVEVDKEWTYYELSDYSYRTYHEYFTQVLQVGSGLRKLGLVPQNRMYIFATTSPQWLSISHACSSQSMTIVTAYDTLGESGVEHSLLQSKPNAVFVDPHLLKTINGPLEKSESVKFVIYNDDTHLPVPDAEIDKFRSSHPNLTVVSFEEVRAMGEDNPEVPVHPAPEDTYCIMYTSGSTGPPKGVPVTHAAFVSAVAGLHAVMEEAVSHREYVLAYLPLAHIFELVLENLVIFVGATLGYGNPRTLADTSVRKCRGDMRAFAPTIMVGVPQIWETVKKGIEAKAKSLGPVRHAVFRSAIALKSFLVACSLPGAGLLDAAVFAKVRAVTGGRLRFIVNGASGISAPTLKFMSLVVAPMLSGYGLTETCGNGALGCPLEWTPGDAIGPVPPSVEVKLVSLPELGYSASSNPPRGEILIRGPPVVREYFENPEETAKAMTADGWFRTGDIGQFNADGHLAVIDRLKNLVKLQGGEYIALEKLEAIYRGVNYVQSIMVHGESSHPRPMALVVPNEKALAHAAGELGIHPEQHNLHKDKKVRGVVLNALQEAARSEKLSAMETVVGVVLVEEEWTPANGLVTATQKLNRKAIREKYAKEIRGCINGK</sequence>
<dbReference type="PANTHER" id="PTHR43272">
    <property type="entry name" value="LONG-CHAIN-FATTY-ACID--COA LIGASE"/>
    <property type="match status" value="1"/>
</dbReference>
<comment type="catalytic activity">
    <reaction evidence="5">
        <text>a long-chain fatty acid + ATP + CoA = a long-chain fatty acyl-CoA + AMP + diphosphate</text>
        <dbReference type="Rhea" id="RHEA:15421"/>
        <dbReference type="ChEBI" id="CHEBI:30616"/>
        <dbReference type="ChEBI" id="CHEBI:33019"/>
        <dbReference type="ChEBI" id="CHEBI:57287"/>
        <dbReference type="ChEBI" id="CHEBI:57560"/>
        <dbReference type="ChEBI" id="CHEBI:83139"/>
        <dbReference type="ChEBI" id="CHEBI:456215"/>
        <dbReference type="EC" id="6.2.1.3"/>
    </reaction>
</comment>
<organism evidence="8 9">
    <name type="scientific">Humicola insolens</name>
    <name type="common">Soft-rot fungus</name>
    <dbReference type="NCBI Taxonomy" id="85995"/>
    <lineage>
        <taxon>Eukaryota</taxon>
        <taxon>Fungi</taxon>
        <taxon>Dikarya</taxon>
        <taxon>Ascomycota</taxon>
        <taxon>Pezizomycotina</taxon>
        <taxon>Sordariomycetes</taxon>
        <taxon>Sordariomycetidae</taxon>
        <taxon>Sordariales</taxon>
        <taxon>Chaetomiaceae</taxon>
        <taxon>Mycothermus</taxon>
    </lineage>
</organism>
<keyword evidence="2" id="KW-0436">Ligase</keyword>
<dbReference type="SUPFAM" id="SSF56801">
    <property type="entry name" value="Acetyl-CoA synthetase-like"/>
    <property type="match status" value="1"/>
</dbReference>
<feature type="compositionally biased region" description="Polar residues" evidence="6">
    <location>
        <begin position="1"/>
        <end position="10"/>
    </location>
</feature>
<keyword evidence="3" id="KW-0547">Nucleotide-binding</keyword>
<name>A0ABR3VEL9_HUMIN</name>
<keyword evidence="4" id="KW-0067">ATP-binding</keyword>
<protein>
    <recommendedName>
        <fullName evidence="7">AMP-dependent synthetase/ligase domain-containing protein</fullName>
    </recommendedName>
</protein>
<comment type="caution">
    <text evidence="8">The sequence shown here is derived from an EMBL/GenBank/DDBJ whole genome shotgun (WGS) entry which is preliminary data.</text>
</comment>
<feature type="domain" description="AMP-dependent synthetase/ligase" evidence="7">
    <location>
        <begin position="107"/>
        <end position="522"/>
    </location>
</feature>
<dbReference type="InterPro" id="IPR042099">
    <property type="entry name" value="ANL_N_sf"/>
</dbReference>
<evidence type="ECO:0000256" key="4">
    <source>
        <dbReference type="ARBA" id="ARBA00022840"/>
    </source>
</evidence>
<evidence type="ECO:0000256" key="3">
    <source>
        <dbReference type="ARBA" id="ARBA00022741"/>
    </source>
</evidence>
<evidence type="ECO:0000256" key="6">
    <source>
        <dbReference type="SAM" id="MobiDB-lite"/>
    </source>
</evidence>
<evidence type="ECO:0000313" key="8">
    <source>
        <dbReference type="EMBL" id="KAL1840315.1"/>
    </source>
</evidence>
<evidence type="ECO:0000256" key="5">
    <source>
        <dbReference type="ARBA" id="ARBA00036813"/>
    </source>
</evidence>
<dbReference type="InterPro" id="IPR000873">
    <property type="entry name" value="AMP-dep_synth/lig_dom"/>
</dbReference>
<dbReference type="Gene3D" id="3.40.50.12780">
    <property type="entry name" value="N-terminal domain of ligase-like"/>
    <property type="match status" value="1"/>
</dbReference>
<evidence type="ECO:0000256" key="1">
    <source>
        <dbReference type="ARBA" id="ARBA00006432"/>
    </source>
</evidence>
<feature type="region of interest" description="Disordered" evidence="6">
    <location>
        <begin position="1"/>
        <end position="21"/>
    </location>
</feature>
<comment type="similarity">
    <text evidence="1">Belongs to the ATP-dependent AMP-binding enzyme family.</text>
</comment>
<dbReference type="PANTHER" id="PTHR43272:SF83">
    <property type="entry name" value="ACYL-COA SYNTHETASE LONG-CHAIN, ISOFORM J"/>
    <property type="match status" value="1"/>
</dbReference>
<evidence type="ECO:0000259" key="7">
    <source>
        <dbReference type="Pfam" id="PF00501"/>
    </source>
</evidence>
<accession>A0ABR3VEL9</accession>
<dbReference type="Pfam" id="PF00501">
    <property type="entry name" value="AMP-binding"/>
    <property type="match status" value="1"/>
</dbReference>
<dbReference type="InterPro" id="IPR020845">
    <property type="entry name" value="AMP-binding_CS"/>
</dbReference>
<evidence type="ECO:0000313" key="9">
    <source>
        <dbReference type="Proteomes" id="UP001583172"/>
    </source>
</evidence>
<evidence type="ECO:0000256" key="2">
    <source>
        <dbReference type="ARBA" id="ARBA00022598"/>
    </source>
</evidence>
<dbReference type="Proteomes" id="UP001583172">
    <property type="component" value="Unassembled WGS sequence"/>
</dbReference>